<feature type="compositionally biased region" description="Basic and acidic residues" evidence="7">
    <location>
        <begin position="1"/>
        <end position="40"/>
    </location>
</feature>
<dbReference type="Gene3D" id="3.10.50.40">
    <property type="match status" value="1"/>
</dbReference>
<dbReference type="PANTHER" id="PTHR45995">
    <property type="match status" value="1"/>
</dbReference>
<name>A0A136JBH2_9PEZI</name>
<dbReference type="InterPro" id="IPR000297">
    <property type="entry name" value="PPIase_PpiC"/>
</dbReference>
<proteinExistence type="inferred from homology"/>
<dbReference type="InterPro" id="IPR043323">
    <property type="entry name" value="PIN4"/>
</dbReference>
<evidence type="ECO:0000256" key="1">
    <source>
        <dbReference type="ARBA" id="ARBA00000971"/>
    </source>
</evidence>
<evidence type="ECO:0000313" key="9">
    <source>
        <dbReference type="EMBL" id="KXJ94529.1"/>
    </source>
</evidence>
<comment type="similarity">
    <text evidence="2">Belongs to the PpiC/parvulin rotamase family. PIN4 subfamily.</text>
</comment>
<dbReference type="InParanoid" id="A0A136JBH2"/>
<sequence>MGPKKKADEKPKGKDAGGKGGKKDGKNDGKKGGTADDQKPAKLKGGQAIDVRHILCAKMSKKDEAAAKINENPSLARFIEIAREYDEDKPKAGGALGWKTKGSLDPAFEEVAYALEPSTGSKFSFGQAKTAFGYHLIVVQGRK</sequence>
<accession>A0A136JBH2</accession>
<reference evidence="10" key="1">
    <citation type="submission" date="2016-02" db="EMBL/GenBank/DDBJ databases">
        <title>Draft genome sequence of Microdochium bolleyi, a fungal endophyte of beachgrass.</title>
        <authorList>
            <consortium name="DOE Joint Genome Institute"/>
            <person name="David A.S."/>
            <person name="May G."/>
            <person name="Haridas S."/>
            <person name="Lim J."/>
            <person name="Wang M."/>
            <person name="Labutti K."/>
            <person name="Lipzen A."/>
            <person name="Barry K."/>
            <person name="Grigoriev I.V."/>
        </authorList>
    </citation>
    <scope>NUCLEOTIDE SEQUENCE [LARGE SCALE GENOMIC DNA]</scope>
    <source>
        <strain evidence="10">J235TASD1</strain>
    </source>
</reference>
<evidence type="ECO:0000256" key="7">
    <source>
        <dbReference type="SAM" id="MobiDB-lite"/>
    </source>
</evidence>
<keyword evidence="3 5" id="KW-0697">Rotamase</keyword>
<evidence type="ECO:0000313" key="10">
    <source>
        <dbReference type="Proteomes" id="UP000070501"/>
    </source>
</evidence>
<dbReference type="PROSITE" id="PS50198">
    <property type="entry name" value="PPIC_PPIASE_2"/>
    <property type="match status" value="1"/>
</dbReference>
<comment type="catalytic activity">
    <reaction evidence="1 6">
        <text>[protein]-peptidylproline (omega=180) = [protein]-peptidylproline (omega=0)</text>
        <dbReference type="Rhea" id="RHEA:16237"/>
        <dbReference type="Rhea" id="RHEA-COMP:10747"/>
        <dbReference type="Rhea" id="RHEA-COMP:10748"/>
        <dbReference type="ChEBI" id="CHEBI:83833"/>
        <dbReference type="ChEBI" id="CHEBI:83834"/>
        <dbReference type="EC" id="5.2.1.8"/>
    </reaction>
</comment>
<dbReference type="Proteomes" id="UP000070501">
    <property type="component" value="Unassembled WGS sequence"/>
</dbReference>
<evidence type="ECO:0000256" key="2">
    <source>
        <dbReference type="ARBA" id="ARBA00010242"/>
    </source>
</evidence>
<dbReference type="SUPFAM" id="SSF54534">
    <property type="entry name" value="FKBP-like"/>
    <property type="match status" value="1"/>
</dbReference>
<feature type="domain" description="PpiC" evidence="8">
    <location>
        <begin position="46"/>
        <end position="141"/>
    </location>
</feature>
<keyword evidence="4 5" id="KW-0413">Isomerase</keyword>
<dbReference type="Pfam" id="PF13616">
    <property type="entry name" value="Rotamase_3"/>
    <property type="match status" value="1"/>
</dbReference>
<dbReference type="OrthoDB" id="1911748at2759"/>
<dbReference type="EC" id="5.2.1.8" evidence="6"/>
<dbReference type="STRING" id="196109.A0A136JBH2"/>
<dbReference type="EMBL" id="KQ964247">
    <property type="protein sequence ID" value="KXJ94529.1"/>
    <property type="molecule type" value="Genomic_DNA"/>
</dbReference>
<dbReference type="AlphaFoldDB" id="A0A136JBH2"/>
<evidence type="ECO:0000256" key="5">
    <source>
        <dbReference type="PROSITE-ProRule" id="PRU00278"/>
    </source>
</evidence>
<evidence type="ECO:0000259" key="8">
    <source>
        <dbReference type="PROSITE" id="PS50198"/>
    </source>
</evidence>
<evidence type="ECO:0000256" key="6">
    <source>
        <dbReference type="RuleBase" id="RU363014"/>
    </source>
</evidence>
<dbReference type="InterPro" id="IPR046357">
    <property type="entry name" value="PPIase_dom_sf"/>
</dbReference>
<evidence type="ECO:0000256" key="3">
    <source>
        <dbReference type="ARBA" id="ARBA00023110"/>
    </source>
</evidence>
<dbReference type="GO" id="GO:0003677">
    <property type="term" value="F:DNA binding"/>
    <property type="evidence" value="ECO:0007669"/>
    <property type="project" value="InterPro"/>
</dbReference>
<protein>
    <recommendedName>
        <fullName evidence="6">Peptidyl-prolyl cis-trans isomerase</fullName>
        <ecNumber evidence="6">5.2.1.8</ecNumber>
    </recommendedName>
</protein>
<organism evidence="9 10">
    <name type="scientific">Microdochium bolleyi</name>
    <dbReference type="NCBI Taxonomy" id="196109"/>
    <lineage>
        <taxon>Eukaryota</taxon>
        <taxon>Fungi</taxon>
        <taxon>Dikarya</taxon>
        <taxon>Ascomycota</taxon>
        <taxon>Pezizomycotina</taxon>
        <taxon>Sordariomycetes</taxon>
        <taxon>Xylariomycetidae</taxon>
        <taxon>Xylariales</taxon>
        <taxon>Microdochiaceae</taxon>
        <taxon>Microdochium</taxon>
    </lineage>
</organism>
<dbReference type="GO" id="GO:0006364">
    <property type="term" value="P:rRNA processing"/>
    <property type="evidence" value="ECO:0007669"/>
    <property type="project" value="InterPro"/>
</dbReference>
<keyword evidence="10" id="KW-1185">Reference proteome</keyword>
<gene>
    <name evidence="9" type="ORF">Micbo1qcDRAFT_193678</name>
</gene>
<evidence type="ECO:0000256" key="4">
    <source>
        <dbReference type="ARBA" id="ARBA00023235"/>
    </source>
</evidence>
<dbReference type="GO" id="GO:0003755">
    <property type="term" value="F:peptidyl-prolyl cis-trans isomerase activity"/>
    <property type="evidence" value="ECO:0007669"/>
    <property type="project" value="UniProtKB-UniRule"/>
</dbReference>
<feature type="region of interest" description="Disordered" evidence="7">
    <location>
        <begin position="1"/>
        <end position="46"/>
    </location>
</feature>